<gene>
    <name evidence="2" type="ORF">NTJ_04000</name>
</gene>
<evidence type="ECO:0000256" key="1">
    <source>
        <dbReference type="SAM" id="MobiDB-lite"/>
    </source>
</evidence>
<organism evidence="2 3">
    <name type="scientific">Nesidiocoris tenuis</name>
    <dbReference type="NCBI Taxonomy" id="355587"/>
    <lineage>
        <taxon>Eukaryota</taxon>
        <taxon>Metazoa</taxon>
        <taxon>Ecdysozoa</taxon>
        <taxon>Arthropoda</taxon>
        <taxon>Hexapoda</taxon>
        <taxon>Insecta</taxon>
        <taxon>Pterygota</taxon>
        <taxon>Neoptera</taxon>
        <taxon>Paraneoptera</taxon>
        <taxon>Hemiptera</taxon>
        <taxon>Heteroptera</taxon>
        <taxon>Panheteroptera</taxon>
        <taxon>Cimicomorpha</taxon>
        <taxon>Miridae</taxon>
        <taxon>Dicyphina</taxon>
        <taxon>Nesidiocoris</taxon>
    </lineage>
</organism>
<feature type="region of interest" description="Disordered" evidence="1">
    <location>
        <begin position="59"/>
        <end position="80"/>
    </location>
</feature>
<proteinExistence type="predicted"/>
<name>A0ABN7ALF9_9HEMI</name>
<dbReference type="Proteomes" id="UP001307889">
    <property type="component" value="Chromosome 2"/>
</dbReference>
<evidence type="ECO:0000313" key="3">
    <source>
        <dbReference type="Proteomes" id="UP001307889"/>
    </source>
</evidence>
<dbReference type="EMBL" id="AP028910">
    <property type="protein sequence ID" value="BES91192.1"/>
    <property type="molecule type" value="Genomic_DNA"/>
</dbReference>
<reference evidence="2 3" key="1">
    <citation type="submission" date="2023-09" db="EMBL/GenBank/DDBJ databases">
        <title>Nesidiocoris tenuis whole genome shotgun sequence.</title>
        <authorList>
            <person name="Shibata T."/>
            <person name="Shimoda M."/>
            <person name="Kobayashi T."/>
            <person name="Uehara T."/>
        </authorList>
    </citation>
    <scope>NUCLEOTIDE SEQUENCE [LARGE SCALE GENOMIC DNA]</scope>
    <source>
        <strain evidence="2 3">Japan</strain>
    </source>
</reference>
<keyword evidence="3" id="KW-1185">Reference proteome</keyword>
<protein>
    <submittedName>
        <fullName evidence="2">Uncharacterized protein</fullName>
    </submittedName>
</protein>
<sequence>MGLEARGFGTRLTRLSALAYRTITREEHTVAGKADEARLTMTWSRRRTLGKGEGLRGRERGDIICHHPPPPRATSSSLLPKGKSSRDVLFLISSSGMSFHHRALLHNILYPIMYAIKIYIVYEPA</sequence>
<accession>A0ABN7ALF9</accession>
<evidence type="ECO:0000313" key="2">
    <source>
        <dbReference type="EMBL" id="BES91192.1"/>
    </source>
</evidence>